<comment type="caution">
    <text evidence="1">The sequence shown here is derived from an EMBL/GenBank/DDBJ whole genome shotgun (WGS) entry which is preliminary data.</text>
</comment>
<dbReference type="Proteomes" id="UP000610960">
    <property type="component" value="Unassembled WGS sequence"/>
</dbReference>
<reference evidence="1" key="2">
    <citation type="submission" date="2020-09" db="EMBL/GenBank/DDBJ databases">
        <authorList>
            <person name="Sun Q."/>
            <person name="Ohkuma M."/>
        </authorList>
    </citation>
    <scope>NUCLEOTIDE SEQUENCE</scope>
    <source>
        <strain evidence="1">JCM 10088</strain>
    </source>
</reference>
<dbReference type="RefSeq" id="WP_188595645.1">
    <property type="nucleotide sequence ID" value="NZ_BMNL01000001.1"/>
</dbReference>
<evidence type="ECO:0000313" key="1">
    <source>
        <dbReference type="EMBL" id="GGP19292.1"/>
    </source>
</evidence>
<accession>A0A830GTR8</accession>
<proteinExistence type="predicted"/>
<dbReference type="EMBL" id="BMNL01000001">
    <property type="protein sequence ID" value="GGP19292.1"/>
    <property type="molecule type" value="Genomic_DNA"/>
</dbReference>
<dbReference type="AlphaFoldDB" id="A0A830GTR8"/>
<evidence type="ECO:0000313" key="2">
    <source>
        <dbReference type="Proteomes" id="UP000610960"/>
    </source>
</evidence>
<keyword evidence="2" id="KW-1185">Reference proteome</keyword>
<gene>
    <name evidence="1" type="ORF">GCM10007981_02390</name>
</gene>
<sequence length="201" mass="22694">MSGDINECENVENRLKYVLTLRLTDMGFQQDEIRILSDFVYQDLVNYITKGNPRNHDALCKAVDGPLSSWLPDWLDYWLLKWRQRVKLSFGSTDEERNFDADTEKAIGMIGTRQMRKLNRMAMLGLVEEGEICGTSIVSDFVARSVVQELVAEEGVKGAVDAIKGNPALVKRMIISKIAELRSMDRPLVVVNLQLSQGNGQ</sequence>
<reference evidence="1" key="1">
    <citation type="journal article" date="2014" name="Int. J. Syst. Evol. Microbiol.">
        <title>Complete genome sequence of Corynebacterium casei LMG S-19264T (=DSM 44701T), isolated from a smear-ripened cheese.</title>
        <authorList>
            <consortium name="US DOE Joint Genome Institute (JGI-PGF)"/>
            <person name="Walter F."/>
            <person name="Albersmeier A."/>
            <person name="Kalinowski J."/>
            <person name="Ruckert C."/>
        </authorList>
    </citation>
    <scope>NUCLEOTIDE SEQUENCE</scope>
    <source>
        <strain evidence="1">JCM 10088</strain>
    </source>
</reference>
<protein>
    <submittedName>
        <fullName evidence="1">Uncharacterized protein</fullName>
    </submittedName>
</protein>
<name>A0A830GTR8_9CREN</name>
<organism evidence="1 2">
    <name type="scientific">Thermocladium modestius</name>
    <dbReference type="NCBI Taxonomy" id="62609"/>
    <lineage>
        <taxon>Archaea</taxon>
        <taxon>Thermoproteota</taxon>
        <taxon>Thermoprotei</taxon>
        <taxon>Thermoproteales</taxon>
        <taxon>Thermoproteaceae</taxon>
        <taxon>Thermocladium</taxon>
    </lineage>
</organism>
<dbReference type="OrthoDB" id="31276at2157"/>